<dbReference type="Pfam" id="PF19568">
    <property type="entry name" value="Spore_III_AA"/>
    <property type="match status" value="1"/>
</dbReference>
<evidence type="ECO:0000313" key="5">
    <source>
        <dbReference type="Proteomes" id="UP000606499"/>
    </source>
</evidence>
<accession>A0A923RWF4</accession>
<gene>
    <name evidence="4" type="ORF">H8S45_10550</name>
</gene>
<organism evidence="4 5">
    <name type="scientific">Agathobaculum faecis</name>
    <dbReference type="NCBI Taxonomy" id="2763013"/>
    <lineage>
        <taxon>Bacteria</taxon>
        <taxon>Bacillati</taxon>
        <taxon>Bacillota</taxon>
        <taxon>Clostridia</taxon>
        <taxon>Eubacteriales</taxon>
        <taxon>Butyricicoccaceae</taxon>
        <taxon>Agathobaculum</taxon>
    </lineage>
</organism>
<name>A0A923RWF4_9FIRM</name>
<evidence type="ECO:0000256" key="2">
    <source>
        <dbReference type="ARBA" id="ARBA00022840"/>
    </source>
</evidence>
<dbReference type="Proteomes" id="UP000606499">
    <property type="component" value="Unassembled WGS sequence"/>
</dbReference>
<feature type="domain" description="AAA+ ATPase" evidence="3">
    <location>
        <begin position="142"/>
        <end position="284"/>
    </location>
</feature>
<protein>
    <submittedName>
        <fullName evidence="4">Stage III sporulation protein AB</fullName>
    </submittedName>
</protein>
<dbReference type="EMBL" id="JACOPL010000009">
    <property type="protein sequence ID" value="MBC5725894.1"/>
    <property type="molecule type" value="Genomic_DNA"/>
</dbReference>
<dbReference type="SUPFAM" id="SSF52540">
    <property type="entry name" value="P-loop containing nucleoside triphosphate hydrolases"/>
    <property type="match status" value="1"/>
</dbReference>
<dbReference type="AlphaFoldDB" id="A0A923RWF4"/>
<dbReference type="PANTHER" id="PTHR20953">
    <property type="entry name" value="KINASE-RELATED"/>
    <property type="match status" value="1"/>
</dbReference>
<dbReference type="PANTHER" id="PTHR20953:SF3">
    <property type="entry name" value="P-LOOP CONTAINING NUCLEOSIDE TRIPHOSPHATE HYDROLASES SUPERFAMILY PROTEIN"/>
    <property type="match status" value="1"/>
</dbReference>
<dbReference type="Gene3D" id="3.40.50.300">
    <property type="entry name" value="P-loop containing nucleotide triphosphate hydrolases"/>
    <property type="match status" value="1"/>
</dbReference>
<evidence type="ECO:0000256" key="1">
    <source>
        <dbReference type="ARBA" id="ARBA00022741"/>
    </source>
</evidence>
<sequence length="301" mass="32657">MEVKQDKAYQQAAGCLPPLRAAQLAALEGQEEVEELRFRAGRPPAVKTARGERELELAVVTAQELREILSRAARYSVHSYTESLKNGFVTLTGGHRLGVCGTAAEENGKVVGIRGLSSVNLRIARQAWGVDAVIAPWVGEGEPQSMLLLSPPGFGKTTLLREWVRAVSDKGHTVAVADERGEVAALADGVPQFAIGRCTDVLENCSKKRAALMLLKTMSPALLAFDEITAPEDVEAVSLCAHCGTAVLATAHAAGTDDLRRRPLYRSLLELGVFRRAVVIGRRDGKREYRMERLEERTCSS</sequence>
<comment type="caution">
    <text evidence="4">The sequence shown here is derived from an EMBL/GenBank/DDBJ whole genome shotgun (WGS) entry which is preliminary data.</text>
</comment>
<dbReference type="InterPro" id="IPR045735">
    <property type="entry name" value="Spore_III_AA_AAA+_ATPase"/>
</dbReference>
<keyword evidence="2" id="KW-0067">ATP-binding</keyword>
<dbReference type="InterPro" id="IPR027417">
    <property type="entry name" value="P-loop_NTPase"/>
</dbReference>
<keyword evidence="5" id="KW-1185">Reference proteome</keyword>
<dbReference type="InterPro" id="IPR003593">
    <property type="entry name" value="AAA+_ATPase"/>
</dbReference>
<evidence type="ECO:0000313" key="4">
    <source>
        <dbReference type="EMBL" id="MBC5725894.1"/>
    </source>
</evidence>
<keyword evidence="1" id="KW-0547">Nucleotide-binding</keyword>
<proteinExistence type="predicted"/>
<evidence type="ECO:0000259" key="3">
    <source>
        <dbReference type="SMART" id="SM00382"/>
    </source>
</evidence>
<dbReference type="RefSeq" id="WP_054327300.1">
    <property type="nucleotide sequence ID" value="NZ_JACOPL010000009.1"/>
</dbReference>
<dbReference type="GO" id="GO:0005524">
    <property type="term" value="F:ATP binding"/>
    <property type="evidence" value="ECO:0007669"/>
    <property type="project" value="UniProtKB-KW"/>
</dbReference>
<reference evidence="4" key="1">
    <citation type="submission" date="2020-08" db="EMBL/GenBank/DDBJ databases">
        <title>Genome public.</title>
        <authorList>
            <person name="Liu C."/>
            <person name="Sun Q."/>
        </authorList>
    </citation>
    <scope>NUCLEOTIDE SEQUENCE</scope>
    <source>
        <strain evidence="4">NSJ-28</strain>
    </source>
</reference>
<dbReference type="SMART" id="SM00382">
    <property type="entry name" value="AAA"/>
    <property type="match status" value="1"/>
</dbReference>